<keyword evidence="8" id="KW-0442">Lipid degradation</keyword>
<comment type="caution">
    <text evidence="11">The sequence shown here is derived from an EMBL/GenBank/DDBJ whole genome shotgun (WGS) entry which is preliminary data.</text>
</comment>
<dbReference type="InterPro" id="IPR002921">
    <property type="entry name" value="Fungal_lipase-type"/>
</dbReference>
<keyword evidence="7" id="KW-0809">Transit peptide</keyword>
<evidence type="ECO:0000256" key="5">
    <source>
        <dbReference type="ARBA" id="ARBA00022640"/>
    </source>
</evidence>
<comment type="function">
    <text evidence="1">Acylhydrolase that catalyzes the hydrolysis of phospholipids at the sn-1 position.</text>
</comment>
<evidence type="ECO:0000256" key="6">
    <source>
        <dbReference type="ARBA" id="ARBA00022801"/>
    </source>
</evidence>
<dbReference type="EMBL" id="JAGGNH010000006">
    <property type="protein sequence ID" value="KAJ0969855.1"/>
    <property type="molecule type" value="Genomic_DNA"/>
</dbReference>
<organism evidence="11 12">
    <name type="scientific">Dioscorea zingiberensis</name>
    <dbReference type="NCBI Taxonomy" id="325984"/>
    <lineage>
        <taxon>Eukaryota</taxon>
        <taxon>Viridiplantae</taxon>
        <taxon>Streptophyta</taxon>
        <taxon>Embryophyta</taxon>
        <taxon>Tracheophyta</taxon>
        <taxon>Spermatophyta</taxon>
        <taxon>Magnoliopsida</taxon>
        <taxon>Liliopsida</taxon>
        <taxon>Dioscoreales</taxon>
        <taxon>Dioscoreaceae</taxon>
        <taxon>Dioscorea</taxon>
    </lineage>
</organism>
<evidence type="ECO:0000256" key="4">
    <source>
        <dbReference type="ARBA" id="ARBA00022528"/>
    </source>
</evidence>
<protein>
    <recommendedName>
        <fullName evidence="10">Fungal lipase-type domain-containing protein</fullName>
    </recommendedName>
</protein>
<keyword evidence="5" id="KW-0934">Plastid</keyword>
<evidence type="ECO:0000256" key="8">
    <source>
        <dbReference type="ARBA" id="ARBA00022963"/>
    </source>
</evidence>
<keyword evidence="9" id="KW-0443">Lipid metabolism</keyword>
<evidence type="ECO:0000313" key="11">
    <source>
        <dbReference type="EMBL" id="KAJ0969855.1"/>
    </source>
</evidence>
<evidence type="ECO:0000256" key="1">
    <source>
        <dbReference type="ARBA" id="ARBA00003523"/>
    </source>
</evidence>
<sequence length="461" mass="51897">MASLRPFRSLVINIPKAISNLSSIGTTRNSVAEDLFTNPIDRTATSSSPKENISSLRDELHGHGDWSNLLDPLHPWLRREIIKYGEFSQATYDAFDCNSFSKYSGSSLYSPSRLFEKLGLTGNGYCITKYIYAMSNVELPRWLEHSLDADTWSKDSNWMGFVAVSDNAESRRIGFRDIVVAWRGTVSPAEWLEDIQLKLEPLRDGEGHVKVEHGFLSIYTSKSEATRYNKSSASEQVMEEIRRLVAHYRGKGEQVSLTVTGHSLGGALAQLNAHEAASSIPDLPVSVISFAAPRVGNDPFGDEMIERDVKVLRVVVKQDVVPKFPGVLLNERLIKMLKCISGLLDWVYAHVGSELSLDVNASPYLKHGFDLVGFHDLEMYMHLVDGYLSEDAGFRPDARRDIALVNKFSGMLRDELKIPPSWDQPENKGMVRNAHGRWVLRQRAPEDIPPSYRHWRLVVLP</sequence>
<gene>
    <name evidence="11" type="ORF">J5N97_022732</name>
</gene>
<evidence type="ECO:0000256" key="9">
    <source>
        <dbReference type="ARBA" id="ARBA00023098"/>
    </source>
</evidence>
<dbReference type="SUPFAM" id="SSF53474">
    <property type="entry name" value="alpha/beta-Hydrolases"/>
    <property type="match status" value="1"/>
</dbReference>
<dbReference type="AlphaFoldDB" id="A0A9D5HB65"/>
<proteinExistence type="inferred from homology"/>
<dbReference type="PANTHER" id="PTHR31403">
    <property type="entry name" value="PHOSPHOLIPASE A1-IBETA2, CHLOROPLASTIC"/>
    <property type="match status" value="1"/>
</dbReference>
<evidence type="ECO:0000259" key="10">
    <source>
        <dbReference type="Pfam" id="PF01764"/>
    </source>
</evidence>
<keyword evidence="4" id="KW-0150">Chloroplast</keyword>
<dbReference type="CDD" id="cd00519">
    <property type="entry name" value="Lipase_3"/>
    <property type="match status" value="1"/>
</dbReference>
<dbReference type="GO" id="GO:0008970">
    <property type="term" value="F:phospholipase A1 activity"/>
    <property type="evidence" value="ECO:0007669"/>
    <property type="project" value="UniProtKB-ARBA"/>
</dbReference>
<dbReference type="GO" id="GO:0009507">
    <property type="term" value="C:chloroplast"/>
    <property type="evidence" value="ECO:0007669"/>
    <property type="project" value="UniProtKB-SubCell"/>
</dbReference>
<dbReference type="InterPro" id="IPR029058">
    <property type="entry name" value="AB_hydrolase_fold"/>
</dbReference>
<dbReference type="GO" id="GO:0016042">
    <property type="term" value="P:lipid catabolic process"/>
    <property type="evidence" value="ECO:0007669"/>
    <property type="project" value="UniProtKB-KW"/>
</dbReference>
<dbReference type="OrthoDB" id="438440at2759"/>
<dbReference type="PANTHER" id="PTHR31403:SF11">
    <property type="entry name" value="OS12G0614500 PROTEIN"/>
    <property type="match status" value="1"/>
</dbReference>
<evidence type="ECO:0000256" key="3">
    <source>
        <dbReference type="ARBA" id="ARBA00010701"/>
    </source>
</evidence>
<evidence type="ECO:0000313" key="12">
    <source>
        <dbReference type="Proteomes" id="UP001085076"/>
    </source>
</evidence>
<keyword evidence="12" id="KW-1185">Reference proteome</keyword>
<keyword evidence="6" id="KW-0378">Hydrolase</keyword>
<evidence type="ECO:0000256" key="7">
    <source>
        <dbReference type="ARBA" id="ARBA00022946"/>
    </source>
</evidence>
<dbReference type="Gene3D" id="3.40.50.1820">
    <property type="entry name" value="alpha/beta hydrolase"/>
    <property type="match status" value="1"/>
</dbReference>
<evidence type="ECO:0000256" key="2">
    <source>
        <dbReference type="ARBA" id="ARBA00004229"/>
    </source>
</evidence>
<dbReference type="Proteomes" id="UP001085076">
    <property type="component" value="Miscellaneous, Linkage group lg06"/>
</dbReference>
<accession>A0A9D5HB65</accession>
<comment type="similarity">
    <text evidence="3">Belongs to the AB hydrolase superfamily. Lipase family.</text>
</comment>
<name>A0A9D5HB65_9LILI</name>
<reference evidence="11" key="1">
    <citation type="submission" date="2021-03" db="EMBL/GenBank/DDBJ databases">
        <authorList>
            <person name="Li Z."/>
            <person name="Yang C."/>
        </authorList>
    </citation>
    <scope>NUCLEOTIDE SEQUENCE</scope>
    <source>
        <strain evidence="11">Dzin_1.0</strain>
        <tissue evidence="11">Leaf</tissue>
    </source>
</reference>
<feature type="domain" description="Fungal lipase-type" evidence="10">
    <location>
        <begin position="179"/>
        <end position="327"/>
    </location>
</feature>
<reference evidence="11" key="2">
    <citation type="journal article" date="2022" name="Hortic Res">
        <title>The genome of Dioscorea zingiberensis sheds light on the biosynthesis, origin and evolution of the medicinally important diosgenin saponins.</title>
        <authorList>
            <person name="Li Y."/>
            <person name="Tan C."/>
            <person name="Li Z."/>
            <person name="Guo J."/>
            <person name="Li S."/>
            <person name="Chen X."/>
            <person name="Wang C."/>
            <person name="Dai X."/>
            <person name="Yang H."/>
            <person name="Song W."/>
            <person name="Hou L."/>
            <person name="Xu J."/>
            <person name="Tong Z."/>
            <person name="Xu A."/>
            <person name="Yuan X."/>
            <person name="Wang W."/>
            <person name="Yang Q."/>
            <person name="Chen L."/>
            <person name="Sun Z."/>
            <person name="Wang K."/>
            <person name="Pan B."/>
            <person name="Chen J."/>
            <person name="Bao Y."/>
            <person name="Liu F."/>
            <person name="Qi X."/>
            <person name="Gang D.R."/>
            <person name="Wen J."/>
            <person name="Li J."/>
        </authorList>
    </citation>
    <scope>NUCLEOTIDE SEQUENCE</scope>
    <source>
        <strain evidence="11">Dzin_1.0</strain>
    </source>
</reference>
<dbReference type="Pfam" id="PF01764">
    <property type="entry name" value="Lipase_3"/>
    <property type="match status" value="1"/>
</dbReference>
<comment type="subcellular location">
    <subcellularLocation>
        <location evidence="2">Plastid</location>
        <location evidence="2">Chloroplast</location>
    </subcellularLocation>
</comment>
<dbReference type="FunFam" id="3.40.50.1820:FF:000065">
    <property type="entry name" value="Phospholipase A1-II 3"/>
    <property type="match status" value="1"/>
</dbReference>